<keyword evidence="3" id="KW-1185">Reference proteome</keyword>
<feature type="transmembrane region" description="Helical" evidence="1">
    <location>
        <begin position="12"/>
        <end position="28"/>
    </location>
</feature>
<dbReference type="Proteomes" id="UP000195062">
    <property type="component" value="Unassembled WGS sequence"/>
</dbReference>
<keyword evidence="1" id="KW-0472">Membrane</keyword>
<organism evidence="2 3">
    <name type="scientific">Clavibacter michiganensis subsp. michiganensis</name>
    <dbReference type="NCBI Taxonomy" id="33013"/>
    <lineage>
        <taxon>Bacteria</taxon>
        <taxon>Bacillati</taxon>
        <taxon>Actinomycetota</taxon>
        <taxon>Actinomycetes</taxon>
        <taxon>Micrococcales</taxon>
        <taxon>Microbacteriaceae</taxon>
        <taxon>Clavibacter</taxon>
    </lineage>
</organism>
<keyword evidence="1" id="KW-1133">Transmembrane helix</keyword>
<sequence length="35" mass="3727">MTGYDPTPTIGWGLAALVLGALGLGWNARRRSAQR</sequence>
<name>A0A251XJV5_CLAMM</name>
<evidence type="ECO:0000313" key="2">
    <source>
        <dbReference type="EMBL" id="OUE03804.1"/>
    </source>
</evidence>
<protein>
    <submittedName>
        <fullName evidence="2">Uncharacterized protein</fullName>
    </submittedName>
</protein>
<keyword evidence="1" id="KW-0812">Transmembrane</keyword>
<dbReference type="AlphaFoldDB" id="A0A251XJV5"/>
<gene>
    <name evidence="2" type="ORF">CMMCAS07_02575</name>
</gene>
<evidence type="ECO:0000313" key="3">
    <source>
        <dbReference type="Proteomes" id="UP000195062"/>
    </source>
</evidence>
<proteinExistence type="predicted"/>
<comment type="caution">
    <text evidence="2">The sequence shown here is derived from an EMBL/GenBank/DDBJ whole genome shotgun (WGS) entry which is preliminary data.</text>
</comment>
<accession>A0A251XJV5</accession>
<dbReference type="EMBL" id="MDHH01000001">
    <property type="protein sequence ID" value="OUE03804.1"/>
    <property type="molecule type" value="Genomic_DNA"/>
</dbReference>
<reference evidence="2 3" key="1">
    <citation type="submission" date="2016-08" db="EMBL/GenBank/DDBJ databases">
        <title>Genome sequence of Clavibacter michiganensis subsp. michiganensis strain CASJ007.</title>
        <authorList>
            <person name="Thapa S.P."/>
            <person name="Coaker G."/>
        </authorList>
    </citation>
    <scope>NUCLEOTIDE SEQUENCE [LARGE SCALE GENOMIC DNA]</scope>
    <source>
        <strain evidence="2">CASJ007</strain>
    </source>
</reference>
<evidence type="ECO:0000256" key="1">
    <source>
        <dbReference type="SAM" id="Phobius"/>
    </source>
</evidence>